<dbReference type="Pfam" id="PF19567">
    <property type="entry name" value="CpsB_CapC"/>
    <property type="match status" value="1"/>
</dbReference>
<keyword evidence="3" id="KW-0378">Hydrolase</keyword>
<comment type="catalytic activity">
    <reaction evidence="5">
        <text>O-phospho-L-tyrosyl-[protein] + H2O = L-tyrosyl-[protein] + phosphate</text>
        <dbReference type="Rhea" id="RHEA:10684"/>
        <dbReference type="Rhea" id="RHEA-COMP:10136"/>
        <dbReference type="Rhea" id="RHEA-COMP:20101"/>
        <dbReference type="ChEBI" id="CHEBI:15377"/>
        <dbReference type="ChEBI" id="CHEBI:43474"/>
        <dbReference type="ChEBI" id="CHEBI:46858"/>
        <dbReference type="ChEBI" id="CHEBI:61978"/>
        <dbReference type="EC" id="3.1.3.48"/>
    </reaction>
</comment>
<gene>
    <name evidence="6" type="ORF">H8S00_09525</name>
</gene>
<keyword evidence="4" id="KW-0904">Protein phosphatase</keyword>
<evidence type="ECO:0000313" key="6">
    <source>
        <dbReference type="EMBL" id="MBC5668222.1"/>
    </source>
</evidence>
<dbReference type="SUPFAM" id="SSF89550">
    <property type="entry name" value="PHP domain-like"/>
    <property type="match status" value="1"/>
</dbReference>
<organism evidence="6 7">
    <name type="scientific">Eubacterium segne</name>
    <dbReference type="NCBI Taxonomy" id="2763045"/>
    <lineage>
        <taxon>Bacteria</taxon>
        <taxon>Bacillati</taxon>
        <taxon>Bacillota</taxon>
        <taxon>Clostridia</taxon>
        <taxon>Eubacteriales</taxon>
        <taxon>Eubacteriaceae</taxon>
        <taxon>Eubacterium</taxon>
    </lineage>
</organism>
<evidence type="ECO:0000256" key="4">
    <source>
        <dbReference type="ARBA" id="ARBA00022912"/>
    </source>
</evidence>
<dbReference type="Gene3D" id="3.20.20.140">
    <property type="entry name" value="Metal-dependent hydrolases"/>
    <property type="match status" value="1"/>
</dbReference>
<evidence type="ECO:0000256" key="3">
    <source>
        <dbReference type="ARBA" id="ARBA00022801"/>
    </source>
</evidence>
<dbReference type="InterPro" id="IPR016667">
    <property type="entry name" value="Caps_polysacc_synth_CpsB/CapC"/>
</dbReference>
<evidence type="ECO:0000313" key="7">
    <source>
        <dbReference type="Proteomes" id="UP000597877"/>
    </source>
</evidence>
<proteinExistence type="inferred from homology"/>
<dbReference type="PANTHER" id="PTHR39181">
    <property type="entry name" value="TYROSINE-PROTEIN PHOSPHATASE YWQE"/>
    <property type="match status" value="1"/>
</dbReference>
<keyword evidence="7" id="KW-1185">Reference proteome</keyword>
<dbReference type="PIRSF" id="PIRSF016557">
    <property type="entry name" value="Caps_synth_CpsB"/>
    <property type="match status" value="1"/>
</dbReference>
<reference evidence="6 7" key="1">
    <citation type="submission" date="2020-08" db="EMBL/GenBank/DDBJ databases">
        <title>Genome public.</title>
        <authorList>
            <person name="Liu C."/>
            <person name="Sun Q."/>
        </authorList>
    </citation>
    <scope>NUCLEOTIDE SEQUENCE [LARGE SCALE GENOMIC DNA]</scope>
    <source>
        <strain evidence="6 7">BX4</strain>
    </source>
</reference>
<dbReference type="EMBL" id="JACOOZ010000006">
    <property type="protein sequence ID" value="MBC5668222.1"/>
    <property type="molecule type" value="Genomic_DNA"/>
</dbReference>
<name>A0ABR7F3Q0_9FIRM</name>
<dbReference type="RefSeq" id="WP_021953825.1">
    <property type="nucleotide sequence ID" value="NZ_JACOOZ010000006.1"/>
</dbReference>
<comment type="caution">
    <text evidence="6">The sequence shown here is derived from an EMBL/GenBank/DDBJ whole genome shotgun (WGS) entry which is preliminary data.</text>
</comment>
<protein>
    <recommendedName>
        <fullName evidence="2">protein-tyrosine-phosphatase</fullName>
        <ecNumber evidence="2">3.1.3.48</ecNumber>
    </recommendedName>
</protein>
<dbReference type="EC" id="3.1.3.48" evidence="2"/>
<comment type="similarity">
    <text evidence="1">Belongs to the metallo-dependent hydrolases superfamily. CpsB/CapC family.</text>
</comment>
<sequence>MTGITDIHSHILFQVDDGSPSLKTSIDILKKEYSQGVRNVICTPHYHAGECMPEGQLIEDNFQVLKKEAKEIIPEMNLFLGNEIMACNDMAQMLSSGELFTLAQTNYVLVEFYPTVIFSQMEKYISSLLNGGYIPVIAHCERYKCLRNAFKGVNNKNISHLIEMGAYLQVNVTSVFGSEHKFVSKLIDNDYLHLIASDAHSLGRRGVYWEECVNYLEKKYNEDYLNWILVENPSKILKGEYI</sequence>
<dbReference type="PANTHER" id="PTHR39181:SF1">
    <property type="entry name" value="TYROSINE-PROTEIN PHOSPHATASE YWQE"/>
    <property type="match status" value="1"/>
</dbReference>
<dbReference type="Proteomes" id="UP000597877">
    <property type="component" value="Unassembled WGS sequence"/>
</dbReference>
<evidence type="ECO:0000256" key="1">
    <source>
        <dbReference type="ARBA" id="ARBA00005750"/>
    </source>
</evidence>
<evidence type="ECO:0000256" key="5">
    <source>
        <dbReference type="ARBA" id="ARBA00051722"/>
    </source>
</evidence>
<evidence type="ECO:0000256" key="2">
    <source>
        <dbReference type="ARBA" id="ARBA00013064"/>
    </source>
</evidence>
<accession>A0ABR7F3Q0</accession>
<dbReference type="InterPro" id="IPR016195">
    <property type="entry name" value="Pol/histidinol_Pase-like"/>
</dbReference>